<evidence type="ECO:0000313" key="10">
    <source>
        <dbReference type="EMBL" id="SER17755.1"/>
    </source>
</evidence>
<feature type="active site" description="Proton donor/acceptor" evidence="6">
    <location>
        <position position="147"/>
    </location>
</feature>
<dbReference type="EMBL" id="FOGF01000023">
    <property type="protein sequence ID" value="SER17755.1"/>
    <property type="molecule type" value="Genomic_DNA"/>
</dbReference>
<evidence type="ECO:0000313" key="11">
    <source>
        <dbReference type="Proteomes" id="UP000198556"/>
    </source>
</evidence>
<feature type="binding site" evidence="7">
    <location>
        <position position="36"/>
    </location>
    <ligand>
        <name>Mg(2+)</name>
        <dbReference type="ChEBI" id="CHEBI:18420"/>
        <label>1</label>
    </ligand>
</feature>
<evidence type="ECO:0000256" key="3">
    <source>
        <dbReference type="ARBA" id="ARBA00022723"/>
    </source>
</evidence>
<dbReference type="InterPro" id="IPR005135">
    <property type="entry name" value="Endo/exonuclease/phosphatase"/>
</dbReference>
<evidence type="ECO:0000256" key="5">
    <source>
        <dbReference type="ARBA" id="ARBA00022842"/>
    </source>
</evidence>
<name>A0A1H9M2P4_9LACT</name>
<dbReference type="FunFam" id="3.60.10.10:FF:000034">
    <property type="entry name" value="Exodeoxyribonuclease III"/>
    <property type="match status" value="1"/>
</dbReference>
<dbReference type="GO" id="GO:0046872">
    <property type="term" value="F:metal ion binding"/>
    <property type="evidence" value="ECO:0007669"/>
    <property type="project" value="UniProtKB-KW"/>
</dbReference>
<gene>
    <name evidence="10" type="ORF">SAMN05421767_12322</name>
</gene>
<keyword evidence="11" id="KW-1185">Reference proteome</keyword>
<dbReference type="GO" id="GO:0003677">
    <property type="term" value="F:DNA binding"/>
    <property type="evidence" value="ECO:0007669"/>
    <property type="project" value="InterPro"/>
</dbReference>
<dbReference type="GO" id="GO:0008311">
    <property type="term" value="F:double-stranded DNA 3'-5' DNA exonuclease activity"/>
    <property type="evidence" value="ECO:0007669"/>
    <property type="project" value="TreeGrafter"/>
</dbReference>
<sequence length="257" mass="30111">MKLASWNVNGVRSVLNKGALQAYIEESQPDILCIQETKAQKEQVEMDFSQYGYKDYWNSAVKKGYSGTAIFTKEEPLSVRYGIGIEEHDQEGRVITLEFNEHYLVTVYTPNSKRDLSRLAYRERWEDDFLAYIDQLNQQKPVIFCGDLNVAHKEIDLANPKTNTRNAGFTIEERKKFDQVIEHHYLDSFRELYPEQKDSYTWWSYMAKSRDRNIGWRIDYFVIAPSIKDQLEDAIIRSDIKGSDHCPVELILKTETL</sequence>
<feature type="binding site" evidence="7">
    <location>
        <position position="244"/>
    </location>
    <ligand>
        <name>Mg(2+)</name>
        <dbReference type="ChEBI" id="CHEBI:18420"/>
        <label>1</label>
    </ligand>
</feature>
<feature type="binding site" evidence="7">
    <location>
        <position position="149"/>
    </location>
    <ligand>
        <name>Mg(2+)</name>
        <dbReference type="ChEBI" id="CHEBI:18420"/>
        <label>1</label>
    </ligand>
</feature>
<dbReference type="InterPro" id="IPR036691">
    <property type="entry name" value="Endo/exonu/phosph_ase_sf"/>
</dbReference>
<feature type="active site" evidence="6">
    <location>
        <position position="108"/>
    </location>
</feature>
<keyword evidence="4" id="KW-0378">Hydrolase</keyword>
<dbReference type="RefSeq" id="WP_089746843.1">
    <property type="nucleotide sequence ID" value="NZ_FOGF01000023.1"/>
</dbReference>
<dbReference type="GO" id="GO:0003906">
    <property type="term" value="F:DNA-(apurinic or apyrimidinic site) endonuclease activity"/>
    <property type="evidence" value="ECO:0007669"/>
    <property type="project" value="TreeGrafter"/>
</dbReference>
<feature type="domain" description="Endonuclease/exonuclease/phosphatase" evidence="9">
    <location>
        <begin position="4"/>
        <end position="245"/>
    </location>
</feature>
<evidence type="ECO:0000256" key="1">
    <source>
        <dbReference type="ARBA" id="ARBA00001936"/>
    </source>
</evidence>
<dbReference type="InterPro" id="IPR004808">
    <property type="entry name" value="AP_endonuc_1"/>
</dbReference>
<keyword evidence="5 7" id="KW-0460">Magnesium</keyword>
<evidence type="ECO:0000256" key="7">
    <source>
        <dbReference type="PIRSR" id="PIRSR604808-2"/>
    </source>
</evidence>
<dbReference type="SUPFAM" id="SSF56219">
    <property type="entry name" value="DNase I-like"/>
    <property type="match status" value="1"/>
</dbReference>
<dbReference type="Gene3D" id="3.60.10.10">
    <property type="entry name" value="Endonuclease/exonuclease/phosphatase"/>
    <property type="match status" value="1"/>
</dbReference>
<dbReference type="GO" id="GO:0008081">
    <property type="term" value="F:phosphoric diester hydrolase activity"/>
    <property type="evidence" value="ECO:0007669"/>
    <property type="project" value="TreeGrafter"/>
</dbReference>
<evidence type="ECO:0000259" key="9">
    <source>
        <dbReference type="Pfam" id="PF03372"/>
    </source>
</evidence>
<comment type="cofactor">
    <cofactor evidence="1">
        <name>Mn(2+)</name>
        <dbReference type="ChEBI" id="CHEBI:29035"/>
    </cofactor>
</comment>
<proteinExistence type="inferred from homology"/>
<feature type="binding site" evidence="7">
    <location>
        <position position="7"/>
    </location>
    <ligand>
        <name>Mg(2+)</name>
        <dbReference type="ChEBI" id="CHEBI:18420"/>
        <label>1</label>
    </ligand>
</feature>
<evidence type="ECO:0000256" key="2">
    <source>
        <dbReference type="ARBA" id="ARBA00007092"/>
    </source>
</evidence>
<dbReference type="NCBIfam" id="TIGR00633">
    <property type="entry name" value="xth"/>
    <property type="match status" value="1"/>
</dbReference>
<dbReference type="STRING" id="137733.SAMN05421767_12322"/>
<dbReference type="CDD" id="cd09087">
    <property type="entry name" value="Ape1-like_AP-endo"/>
    <property type="match status" value="1"/>
</dbReference>
<dbReference type="PANTHER" id="PTHR22748">
    <property type="entry name" value="AP ENDONUCLEASE"/>
    <property type="match status" value="1"/>
</dbReference>
<feature type="site" description="Transition state stabilizer" evidence="8">
    <location>
        <position position="149"/>
    </location>
</feature>
<dbReference type="PROSITE" id="PS00726">
    <property type="entry name" value="AP_NUCLEASE_F1_1"/>
    <property type="match status" value="1"/>
</dbReference>
<feature type="binding site" evidence="7">
    <location>
        <position position="245"/>
    </location>
    <ligand>
        <name>Mg(2+)</name>
        <dbReference type="ChEBI" id="CHEBI:18420"/>
        <label>1</label>
    </ligand>
</feature>
<dbReference type="OrthoDB" id="9803914at2"/>
<feature type="binding site" evidence="7">
    <location>
        <position position="147"/>
    </location>
    <ligand>
        <name>Mg(2+)</name>
        <dbReference type="ChEBI" id="CHEBI:18420"/>
        <label>1</label>
    </ligand>
</feature>
<dbReference type="AlphaFoldDB" id="A0A1H9M2P4"/>
<dbReference type="Pfam" id="PF03372">
    <property type="entry name" value="Exo_endo_phos"/>
    <property type="match status" value="1"/>
</dbReference>
<feature type="site" description="Interaction with DNA substrate" evidence="8">
    <location>
        <position position="245"/>
    </location>
</feature>
<dbReference type="NCBIfam" id="TIGR00195">
    <property type="entry name" value="exoDNase_III"/>
    <property type="match status" value="1"/>
</dbReference>
<evidence type="ECO:0000256" key="4">
    <source>
        <dbReference type="ARBA" id="ARBA00022801"/>
    </source>
</evidence>
<keyword evidence="3 7" id="KW-0479">Metal-binding</keyword>
<dbReference type="PANTHER" id="PTHR22748:SF6">
    <property type="entry name" value="DNA-(APURINIC OR APYRIMIDINIC SITE) ENDONUCLEASE"/>
    <property type="match status" value="1"/>
</dbReference>
<accession>A0A1H9M2P4</accession>
<keyword evidence="7" id="KW-0464">Manganese</keyword>
<evidence type="ECO:0000256" key="6">
    <source>
        <dbReference type="PIRSR" id="PIRSR604808-1"/>
    </source>
</evidence>
<feature type="site" description="Important for catalytic activity" evidence="8">
    <location>
        <position position="219"/>
    </location>
</feature>
<dbReference type="InterPro" id="IPR020847">
    <property type="entry name" value="AP_endonuclease_F1_BS"/>
</dbReference>
<dbReference type="Proteomes" id="UP000198556">
    <property type="component" value="Unassembled WGS sequence"/>
</dbReference>
<dbReference type="PROSITE" id="PS51435">
    <property type="entry name" value="AP_NUCLEASE_F1_4"/>
    <property type="match status" value="1"/>
</dbReference>
<protein>
    <submittedName>
        <fullName evidence="10">Exodeoxyribonuclease-3</fullName>
    </submittedName>
</protein>
<feature type="active site" description="Proton acceptor" evidence="6">
    <location>
        <position position="245"/>
    </location>
</feature>
<organism evidence="10 11">
    <name type="scientific">Granulicatella balaenopterae</name>
    <dbReference type="NCBI Taxonomy" id="137733"/>
    <lineage>
        <taxon>Bacteria</taxon>
        <taxon>Bacillati</taxon>
        <taxon>Bacillota</taxon>
        <taxon>Bacilli</taxon>
        <taxon>Lactobacillales</taxon>
        <taxon>Carnobacteriaceae</taxon>
        <taxon>Granulicatella</taxon>
    </lineage>
</organism>
<comment type="similarity">
    <text evidence="2">Belongs to the DNA repair enzymes AP/ExoA family.</text>
</comment>
<reference evidence="10 11" key="1">
    <citation type="submission" date="2016-10" db="EMBL/GenBank/DDBJ databases">
        <authorList>
            <person name="de Groot N.N."/>
        </authorList>
    </citation>
    <scope>NUCLEOTIDE SEQUENCE [LARGE SCALE GENOMIC DNA]</scope>
    <source>
        <strain evidence="10 11">DSM 15827</strain>
    </source>
</reference>
<evidence type="ECO:0000256" key="8">
    <source>
        <dbReference type="PIRSR" id="PIRSR604808-3"/>
    </source>
</evidence>
<dbReference type="GO" id="GO:0006284">
    <property type="term" value="P:base-excision repair"/>
    <property type="evidence" value="ECO:0007669"/>
    <property type="project" value="TreeGrafter"/>
</dbReference>
<comment type="cofactor">
    <cofactor evidence="7">
        <name>Mg(2+)</name>
        <dbReference type="ChEBI" id="CHEBI:18420"/>
    </cofactor>
    <cofactor evidence="7">
        <name>Mn(2+)</name>
        <dbReference type="ChEBI" id="CHEBI:29035"/>
    </cofactor>
    <text evidence="7">Probably binds two magnesium or manganese ions per subunit.</text>
</comment>